<evidence type="ECO:0000259" key="1">
    <source>
        <dbReference type="Pfam" id="PF13966"/>
    </source>
</evidence>
<gene>
    <name evidence="2" type="ORF">glysoja_046228</name>
</gene>
<proteinExistence type="predicted"/>
<dbReference type="Pfam" id="PF13966">
    <property type="entry name" value="zf-RVT"/>
    <property type="match status" value="1"/>
</dbReference>
<evidence type="ECO:0000313" key="2">
    <source>
        <dbReference type="EMBL" id="KHN15506.1"/>
    </source>
</evidence>
<accession>A0A0B2Q1N6</accession>
<name>A0A0B2Q1N6_GLYSO</name>
<sequence>NCISNNLKWKLGDGNTIKFWKDKWREEDDLSLQEKYPTLFQVSTQQNQNINSMGILSGSNWEWKIQWRRHFFDHEIDTLAAFMTDIEGIQIQPLTRDFLSWGADPAGYYSTKSAYNLLKAEASSNSEDSNYKTIWKLQIPPRASAFSWRIFKNRLPTRDNLRRRHVELPSYNCPLCDQEEETVGHIMYSCRKTCVLWWEILRWVNRMGPFPLQPNCHFLQFSQWSGNSKVDNRWKALWIALSMTIWKHRNALVFNNQNFC</sequence>
<organism evidence="2">
    <name type="scientific">Glycine soja</name>
    <name type="common">Wild soybean</name>
    <dbReference type="NCBI Taxonomy" id="3848"/>
    <lineage>
        <taxon>Eukaryota</taxon>
        <taxon>Viridiplantae</taxon>
        <taxon>Streptophyta</taxon>
        <taxon>Embryophyta</taxon>
        <taxon>Tracheophyta</taxon>
        <taxon>Spermatophyta</taxon>
        <taxon>Magnoliopsida</taxon>
        <taxon>eudicotyledons</taxon>
        <taxon>Gunneridae</taxon>
        <taxon>Pentapetalae</taxon>
        <taxon>rosids</taxon>
        <taxon>fabids</taxon>
        <taxon>Fabales</taxon>
        <taxon>Fabaceae</taxon>
        <taxon>Papilionoideae</taxon>
        <taxon>50 kb inversion clade</taxon>
        <taxon>NPAAA clade</taxon>
        <taxon>indigoferoid/millettioid clade</taxon>
        <taxon>Phaseoleae</taxon>
        <taxon>Glycine</taxon>
        <taxon>Glycine subgen. Soja</taxon>
    </lineage>
</organism>
<dbReference type="PANTHER" id="PTHR36617:SF11">
    <property type="entry name" value="PROTEIN, PUTATIVE-RELATED"/>
    <property type="match status" value="1"/>
</dbReference>
<protein>
    <submittedName>
        <fullName evidence="2">Putative ribonuclease H protein</fullName>
    </submittedName>
</protein>
<feature type="non-terminal residue" evidence="2">
    <location>
        <position position="1"/>
    </location>
</feature>
<feature type="domain" description="Reverse transcriptase zinc-binding" evidence="1">
    <location>
        <begin position="109"/>
        <end position="197"/>
    </location>
</feature>
<dbReference type="PANTHER" id="PTHR36617">
    <property type="entry name" value="PROTEIN, PUTATIVE-RELATED"/>
    <property type="match status" value="1"/>
</dbReference>
<dbReference type="EMBL" id="KN660937">
    <property type="protein sequence ID" value="KHN15506.1"/>
    <property type="molecule type" value="Genomic_DNA"/>
</dbReference>
<dbReference type="Proteomes" id="UP000053555">
    <property type="component" value="Unassembled WGS sequence"/>
</dbReference>
<dbReference type="AlphaFoldDB" id="A0A0B2Q1N6"/>
<reference evidence="2" key="1">
    <citation type="submission" date="2014-07" db="EMBL/GenBank/DDBJ databases">
        <title>Identification of a novel salt tolerance gene in wild soybean by whole-genome sequencing.</title>
        <authorList>
            <person name="Lam H.-M."/>
            <person name="Qi X."/>
            <person name="Li M.-W."/>
            <person name="Liu X."/>
            <person name="Xie M."/>
            <person name="Ni M."/>
            <person name="Xu X."/>
        </authorList>
    </citation>
    <scope>NUCLEOTIDE SEQUENCE [LARGE SCALE GENOMIC DNA]</scope>
    <source>
        <tissue evidence="2">Root</tissue>
    </source>
</reference>
<feature type="non-terminal residue" evidence="2">
    <location>
        <position position="260"/>
    </location>
</feature>
<dbReference type="InterPro" id="IPR026960">
    <property type="entry name" value="RVT-Znf"/>
</dbReference>